<dbReference type="EMBL" id="NJBO01000031">
    <property type="protein sequence ID" value="TKJ37641.1"/>
    <property type="molecule type" value="Genomic_DNA"/>
</dbReference>
<proteinExistence type="predicted"/>
<dbReference type="Proteomes" id="UP000317778">
    <property type="component" value="Unassembled WGS sequence"/>
</dbReference>
<sequence length="328" mass="38212">MADLEKNYGLSRTEVLDAIRRVLRPKDERFIKNLPHRWSRDYSPDDPLGGKGLLPSLDIDHPGEPAVRKGSWEELYFHYPRGKDTAQFKTMGRGEKFNTVAKFYPDPVWWPKKGVLRPRWSDWLDVALIELATGIRVSHRRSEYSKEPICQANVAYDHVGGEKIPLVQAVSPLPWVKRYKGRYVRANARKMHNGVKVPWEGKKKPKAVWTFGILDEPSKIIVFSLMFHANPDHPIAFFRAIREYKYGYRKPWDVSQVYHDFLLELMALTLLYDDKVKDFYHTLRTVINSGIVPVALFKTGKLYPVRYEESRRKSQEIMLKALGLKSNN</sequence>
<reference evidence="1 2" key="1">
    <citation type="submission" date="2017-06" db="EMBL/GenBank/DDBJ databases">
        <title>Novel microbial phyla capable of carbon fixation and sulfur reduction in deep-sea sediments.</title>
        <authorList>
            <person name="Huang J."/>
            <person name="Baker B."/>
            <person name="Wang Y."/>
        </authorList>
    </citation>
    <scope>NUCLEOTIDE SEQUENCE [LARGE SCALE GENOMIC DNA]</scope>
    <source>
        <strain evidence="1">B3_TA06</strain>
    </source>
</reference>
<organism evidence="1 2">
    <name type="scientific">candidate division TA06 bacterium B3_TA06</name>
    <dbReference type="NCBI Taxonomy" id="2012487"/>
    <lineage>
        <taxon>Bacteria</taxon>
        <taxon>Bacteria division TA06</taxon>
    </lineage>
</organism>
<gene>
    <name evidence="1" type="ORF">CEE36_10985</name>
</gene>
<comment type="caution">
    <text evidence="1">The sequence shown here is derived from an EMBL/GenBank/DDBJ whole genome shotgun (WGS) entry which is preliminary data.</text>
</comment>
<evidence type="ECO:0000313" key="1">
    <source>
        <dbReference type="EMBL" id="TKJ37641.1"/>
    </source>
</evidence>
<accession>A0A532URU4</accession>
<protein>
    <submittedName>
        <fullName evidence="1">Uncharacterized protein</fullName>
    </submittedName>
</protein>
<dbReference type="AlphaFoldDB" id="A0A532URU4"/>
<evidence type="ECO:0000313" key="2">
    <source>
        <dbReference type="Proteomes" id="UP000317778"/>
    </source>
</evidence>
<name>A0A532URU4_UNCT6</name>